<protein>
    <submittedName>
        <fullName evidence="2">Uncharacterized protein</fullName>
    </submittedName>
</protein>
<feature type="region of interest" description="Disordered" evidence="1">
    <location>
        <begin position="24"/>
        <end position="50"/>
    </location>
</feature>
<organism evidence="2 3">
    <name type="scientific">Haemaphysalis longicornis</name>
    <name type="common">Bush tick</name>
    <dbReference type="NCBI Taxonomy" id="44386"/>
    <lineage>
        <taxon>Eukaryota</taxon>
        <taxon>Metazoa</taxon>
        <taxon>Ecdysozoa</taxon>
        <taxon>Arthropoda</taxon>
        <taxon>Chelicerata</taxon>
        <taxon>Arachnida</taxon>
        <taxon>Acari</taxon>
        <taxon>Parasitiformes</taxon>
        <taxon>Ixodida</taxon>
        <taxon>Ixodoidea</taxon>
        <taxon>Ixodidae</taxon>
        <taxon>Haemaphysalinae</taxon>
        <taxon>Haemaphysalis</taxon>
    </lineage>
</organism>
<gene>
    <name evidence="2" type="ORF">HPB48_016990</name>
</gene>
<name>A0A9J6G8G2_HAELO</name>
<dbReference type="EMBL" id="JABSTR010000005">
    <property type="protein sequence ID" value="KAH9371001.1"/>
    <property type="molecule type" value="Genomic_DNA"/>
</dbReference>
<sequence>MDYFHRRSQKALFELSLTAENKGKHGAGTAAVGGKRTGDVPSSLKRGRDRVRKAPELPPTDIKAVIHRRTRNNLDSNNTSQATLFDSICSTAGIPRETAAEDTLRITALRNMLVVRTPSIDRTKMYSSIAQITVGTSSHGISAYIAPQEGTAKGVIYNVPDTDDEDTITRSLVNTRHPTVLQARRPSTTHSVIIAFEHGEVPYFVYYRGTEYKGYLHKKRHDIMRAL</sequence>
<dbReference type="VEuPathDB" id="VectorBase:HLOH_045551"/>
<evidence type="ECO:0000313" key="3">
    <source>
        <dbReference type="Proteomes" id="UP000821853"/>
    </source>
</evidence>
<dbReference type="AlphaFoldDB" id="A0A9J6G8G2"/>
<proteinExistence type="predicted"/>
<reference evidence="2 3" key="1">
    <citation type="journal article" date="2020" name="Cell">
        <title>Large-Scale Comparative Analyses of Tick Genomes Elucidate Their Genetic Diversity and Vector Capacities.</title>
        <authorList>
            <consortium name="Tick Genome and Microbiome Consortium (TIGMIC)"/>
            <person name="Jia N."/>
            <person name="Wang J."/>
            <person name="Shi W."/>
            <person name="Du L."/>
            <person name="Sun Y."/>
            <person name="Zhan W."/>
            <person name="Jiang J.F."/>
            <person name="Wang Q."/>
            <person name="Zhang B."/>
            <person name="Ji P."/>
            <person name="Bell-Sakyi L."/>
            <person name="Cui X.M."/>
            <person name="Yuan T.T."/>
            <person name="Jiang B.G."/>
            <person name="Yang W.F."/>
            <person name="Lam T.T."/>
            <person name="Chang Q.C."/>
            <person name="Ding S.J."/>
            <person name="Wang X.J."/>
            <person name="Zhu J.G."/>
            <person name="Ruan X.D."/>
            <person name="Zhao L."/>
            <person name="Wei J.T."/>
            <person name="Ye R.Z."/>
            <person name="Que T.C."/>
            <person name="Du C.H."/>
            <person name="Zhou Y.H."/>
            <person name="Cheng J.X."/>
            <person name="Dai P.F."/>
            <person name="Guo W.B."/>
            <person name="Han X.H."/>
            <person name="Huang E.J."/>
            <person name="Li L.F."/>
            <person name="Wei W."/>
            <person name="Gao Y.C."/>
            <person name="Liu J.Z."/>
            <person name="Shao H.Z."/>
            <person name="Wang X."/>
            <person name="Wang C.C."/>
            <person name="Yang T.C."/>
            <person name="Huo Q.B."/>
            <person name="Li W."/>
            <person name="Chen H.Y."/>
            <person name="Chen S.E."/>
            <person name="Zhou L.G."/>
            <person name="Ni X.B."/>
            <person name="Tian J.H."/>
            <person name="Sheng Y."/>
            <person name="Liu T."/>
            <person name="Pan Y.S."/>
            <person name="Xia L.Y."/>
            <person name="Li J."/>
            <person name="Zhao F."/>
            <person name="Cao W.C."/>
        </authorList>
    </citation>
    <scope>NUCLEOTIDE SEQUENCE [LARGE SCALE GENOMIC DNA]</scope>
    <source>
        <strain evidence="2">HaeL-2018</strain>
    </source>
</reference>
<accession>A0A9J6G8G2</accession>
<comment type="caution">
    <text evidence="2">The sequence shown here is derived from an EMBL/GenBank/DDBJ whole genome shotgun (WGS) entry which is preliminary data.</text>
</comment>
<dbReference type="Proteomes" id="UP000821853">
    <property type="component" value="Chromosome 3"/>
</dbReference>
<evidence type="ECO:0000313" key="2">
    <source>
        <dbReference type="EMBL" id="KAH9371001.1"/>
    </source>
</evidence>
<evidence type="ECO:0000256" key="1">
    <source>
        <dbReference type="SAM" id="MobiDB-lite"/>
    </source>
</evidence>
<keyword evidence="3" id="KW-1185">Reference proteome</keyword>